<name>A0A8J9VKI0_BRALA</name>
<evidence type="ECO:0000313" key="1">
    <source>
        <dbReference type="EMBL" id="CAH1239549.1"/>
    </source>
</evidence>
<protein>
    <submittedName>
        <fullName evidence="1">Hypp5842 protein</fullName>
    </submittedName>
</protein>
<evidence type="ECO:0000313" key="2">
    <source>
        <dbReference type="Proteomes" id="UP000838412"/>
    </source>
</evidence>
<reference evidence="1" key="1">
    <citation type="submission" date="2022-01" db="EMBL/GenBank/DDBJ databases">
        <authorList>
            <person name="Braso-Vives M."/>
        </authorList>
    </citation>
    <scope>NUCLEOTIDE SEQUENCE</scope>
</reference>
<organism evidence="1 2">
    <name type="scientific">Branchiostoma lanceolatum</name>
    <name type="common">Common lancelet</name>
    <name type="synonym">Amphioxus lanceolatum</name>
    <dbReference type="NCBI Taxonomy" id="7740"/>
    <lineage>
        <taxon>Eukaryota</taxon>
        <taxon>Metazoa</taxon>
        <taxon>Chordata</taxon>
        <taxon>Cephalochordata</taxon>
        <taxon>Leptocardii</taxon>
        <taxon>Amphioxiformes</taxon>
        <taxon>Branchiostomatidae</taxon>
        <taxon>Branchiostoma</taxon>
    </lineage>
</organism>
<accession>A0A8J9VKI0</accession>
<dbReference type="Proteomes" id="UP000838412">
    <property type="component" value="Chromosome 11"/>
</dbReference>
<sequence length="88" mass="9974">MRTYFFSRKSLETRLTGVSLWTLLPGERPPFSLRKHRLGKYLENESVFLPAERALGTSCDRTAVTLDLDLWTLLVTGEAAIEFEAVQG</sequence>
<keyword evidence="2" id="KW-1185">Reference proteome</keyword>
<gene>
    <name evidence="1" type="primary">Hypp5842</name>
    <name evidence="1" type="ORF">BLAG_LOCUS3812</name>
</gene>
<dbReference type="EMBL" id="OV696696">
    <property type="protein sequence ID" value="CAH1239549.1"/>
    <property type="molecule type" value="Genomic_DNA"/>
</dbReference>
<dbReference type="AlphaFoldDB" id="A0A8J9VKI0"/>
<proteinExistence type="predicted"/>